<comment type="caution">
    <text evidence="1">The sequence shown here is derived from an EMBL/GenBank/DDBJ whole genome shotgun (WGS) entry which is preliminary data.</text>
</comment>
<dbReference type="EMBL" id="JAHRIP010021976">
    <property type="protein sequence ID" value="MEQ2288986.1"/>
    <property type="molecule type" value="Genomic_DNA"/>
</dbReference>
<proteinExistence type="predicted"/>
<keyword evidence="2" id="KW-1185">Reference proteome</keyword>
<evidence type="ECO:0000313" key="2">
    <source>
        <dbReference type="Proteomes" id="UP001469553"/>
    </source>
</evidence>
<reference evidence="1 2" key="1">
    <citation type="submission" date="2021-06" db="EMBL/GenBank/DDBJ databases">
        <authorList>
            <person name="Palmer J.M."/>
        </authorList>
    </citation>
    <scope>NUCLEOTIDE SEQUENCE [LARGE SCALE GENOMIC DNA]</scope>
    <source>
        <strain evidence="1 2">AS_MEX2019</strain>
        <tissue evidence="1">Muscle</tissue>
    </source>
</reference>
<name>A0ABV0Y5K9_9TELE</name>
<evidence type="ECO:0000313" key="1">
    <source>
        <dbReference type="EMBL" id="MEQ2288986.1"/>
    </source>
</evidence>
<dbReference type="Proteomes" id="UP001469553">
    <property type="component" value="Unassembled WGS sequence"/>
</dbReference>
<accession>A0ABV0Y5K9</accession>
<sequence length="88" mass="9627">MWNIKQCQCVRMAPTVQPTPLPPPLLHLRPPRQHHDIRQSMGTAQDTLEGLCLSAGLGMPPGELEEVSGERDVWVSLLSLLSPRPGPG</sequence>
<organism evidence="1 2">
    <name type="scientific">Ameca splendens</name>
    <dbReference type="NCBI Taxonomy" id="208324"/>
    <lineage>
        <taxon>Eukaryota</taxon>
        <taxon>Metazoa</taxon>
        <taxon>Chordata</taxon>
        <taxon>Craniata</taxon>
        <taxon>Vertebrata</taxon>
        <taxon>Euteleostomi</taxon>
        <taxon>Actinopterygii</taxon>
        <taxon>Neopterygii</taxon>
        <taxon>Teleostei</taxon>
        <taxon>Neoteleostei</taxon>
        <taxon>Acanthomorphata</taxon>
        <taxon>Ovalentaria</taxon>
        <taxon>Atherinomorphae</taxon>
        <taxon>Cyprinodontiformes</taxon>
        <taxon>Goodeidae</taxon>
        <taxon>Ameca</taxon>
    </lineage>
</organism>
<gene>
    <name evidence="1" type="ORF">AMECASPLE_028597</name>
</gene>
<protein>
    <submittedName>
        <fullName evidence="1">Uncharacterized protein</fullName>
    </submittedName>
</protein>